<dbReference type="AlphaFoldDB" id="A0A165FRR7"/>
<evidence type="ECO:0000259" key="1">
    <source>
        <dbReference type="Pfam" id="PF04909"/>
    </source>
</evidence>
<protein>
    <recommendedName>
        <fullName evidence="1">Amidohydrolase-related domain-containing protein</fullName>
    </recommendedName>
</protein>
<keyword evidence="3" id="KW-1185">Reference proteome</keyword>
<dbReference type="EMBL" id="KV426073">
    <property type="protein sequence ID" value="KZV89430.1"/>
    <property type="molecule type" value="Genomic_DNA"/>
</dbReference>
<dbReference type="InterPro" id="IPR032466">
    <property type="entry name" value="Metal_Hydrolase"/>
</dbReference>
<dbReference type="Gene3D" id="3.20.20.140">
    <property type="entry name" value="Metal-dependent hydrolases"/>
    <property type="match status" value="1"/>
</dbReference>
<accession>A0A165FRR7</accession>
<dbReference type="InterPro" id="IPR006680">
    <property type="entry name" value="Amidohydro-rel"/>
</dbReference>
<name>A0A165FRR7_EXIGL</name>
<dbReference type="Proteomes" id="UP000077266">
    <property type="component" value="Unassembled WGS sequence"/>
</dbReference>
<dbReference type="PANTHER" id="PTHR43383:SF2">
    <property type="entry name" value="AMIDOHYDROLASE 2 FAMILY PROTEIN"/>
    <property type="match status" value="1"/>
</dbReference>
<dbReference type="PANTHER" id="PTHR43383">
    <property type="entry name" value="NODULIN 6"/>
    <property type="match status" value="1"/>
</dbReference>
<feature type="domain" description="Amidohydrolase-related" evidence="1">
    <location>
        <begin position="235"/>
        <end position="396"/>
    </location>
</feature>
<evidence type="ECO:0000313" key="2">
    <source>
        <dbReference type="EMBL" id="KZV89430.1"/>
    </source>
</evidence>
<gene>
    <name evidence="2" type="ORF">EXIGLDRAFT_751177</name>
</gene>
<proteinExistence type="predicted"/>
<dbReference type="InParanoid" id="A0A165FRR7"/>
<reference evidence="2 3" key="1">
    <citation type="journal article" date="2016" name="Mol. Biol. Evol.">
        <title>Comparative Genomics of Early-Diverging Mushroom-Forming Fungi Provides Insights into the Origins of Lignocellulose Decay Capabilities.</title>
        <authorList>
            <person name="Nagy L.G."/>
            <person name="Riley R."/>
            <person name="Tritt A."/>
            <person name="Adam C."/>
            <person name="Daum C."/>
            <person name="Floudas D."/>
            <person name="Sun H."/>
            <person name="Yadav J.S."/>
            <person name="Pangilinan J."/>
            <person name="Larsson K.H."/>
            <person name="Matsuura K."/>
            <person name="Barry K."/>
            <person name="Labutti K."/>
            <person name="Kuo R."/>
            <person name="Ohm R.A."/>
            <person name="Bhattacharya S.S."/>
            <person name="Shirouzu T."/>
            <person name="Yoshinaga Y."/>
            <person name="Martin F.M."/>
            <person name="Grigoriev I.V."/>
            <person name="Hibbett D.S."/>
        </authorList>
    </citation>
    <scope>NUCLEOTIDE SEQUENCE [LARGE SCALE GENOMIC DNA]</scope>
    <source>
        <strain evidence="2 3">HHB12029</strain>
    </source>
</reference>
<evidence type="ECO:0000313" key="3">
    <source>
        <dbReference type="Proteomes" id="UP000077266"/>
    </source>
</evidence>
<organism evidence="2 3">
    <name type="scientific">Exidia glandulosa HHB12029</name>
    <dbReference type="NCBI Taxonomy" id="1314781"/>
    <lineage>
        <taxon>Eukaryota</taxon>
        <taxon>Fungi</taxon>
        <taxon>Dikarya</taxon>
        <taxon>Basidiomycota</taxon>
        <taxon>Agaricomycotina</taxon>
        <taxon>Agaricomycetes</taxon>
        <taxon>Auriculariales</taxon>
        <taxon>Exidiaceae</taxon>
        <taxon>Exidia</taxon>
    </lineage>
</organism>
<dbReference type="SUPFAM" id="SSF51556">
    <property type="entry name" value="Metallo-dependent hydrolases"/>
    <property type="match status" value="1"/>
</dbReference>
<dbReference type="STRING" id="1314781.A0A165FRR7"/>
<dbReference type="OrthoDB" id="3364440at2759"/>
<dbReference type="Pfam" id="PF04909">
    <property type="entry name" value="Amidohydro_2"/>
    <property type="match status" value="1"/>
</dbReference>
<sequence>MQRKAKYAQLAHACMTYPIIDNHTHNLLKASQRSTFPFEGLTTEAAGPAQVDTVHTVAHMRASRQLARLYTCPSDWDSVKRARDAMDYDDLCRRCFDGMNIQALLLDEGLGGIDEYCERAPWHEKLTTGGVAKIIIRVEVVAQEILKIIAKAEFPQESLADLFFTRLELELKAYGARPDIVGFKSVACYRTGLDVLPEPSSDQVIHEAVLGFVNTFNESGSLRIAHKEFNDTIVRLTLRIAAECDKPVQFHTGLGDNDIRLTKANPALMQPLIEAFPDTKIVLLHSSYPFTEEAGYLTAVYKNVYLDYGEIFPMVSGDGQRSAVRRMLDLCPTNKILFSTDGHWWPETYYLGVLQGRQAMLDVLSDYIDRDELSEDEAVQIVERAFFHNANKLYDLNLQPVLAAPST</sequence>
<dbReference type="GO" id="GO:0016787">
    <property type="term" value="F:hydrolase activity"/>
    <property type="evidence" value="ECO:0007669"/>
    <property type="project" value="InterPro"/>
</dbReference>